<dbReference type="AlphaFoldDB" id="A0A139AAW5"/>
<evidence type="ECO:0000313" key="2">
    <source>
        <dbReference type="Proteomes" id="UP000070544"/>
    </source>
</evidence>
<dbReference type="EMBL" id="KQ965773">
    <property type="protein sequence ID" value="KXS13848.1"/>
    <property type="molecule type" value="Genomic_DNA"/>
</dbReference>
<accession>A0A139AAW5</accession>
<keyword evidence="2" id="KW-1185">Reference proteome</keyword>
<proteinExistence type="predicted"/>
<gene>
    <name evidence="1" type="ORF">M427DRAFT_45356</name>
</gene>
<protein>
    <submittedName>
        <fullName evidence="1">Uncharacterized protein</fullName>
    </submittedName>
</protein>
<dbReference type="Proteomes" id="UP000070544">
    <property type="component" value="Unassembled WGS sequence"/>
</dbReference>
<organism evidence="1 2">
    <name type="scientific">Gonapodya prolifera (strain JEL478)</name>
    <name type="common">Monoblepharis prolifera</name>
    <dbReference type="NCBI Taxonomy" id="1344416"/>
    <lineage>
        <taxon>Eukaryota</taxon>
        <taxon>Fungi</taxon>
        <taxon>Fungi incertae sedis</taxon>
        <taxon>Chytridiomycota</taxon>
        <taxon>Chytridiomycota incertae sedis</taxon>
        <taxon>Monoblepharidomycetes</taxon>
        <taxon>Monoblepharidales</taxon>
        <taxon>Gonapodyaceae</taxon>
        <taxon>Gonapodya</taxon>
    </lineage>
</organism>
<name>A0A139AAW5_GONPJ</name>
<reference evidence="1 2" key="1">
    <citation type="journal article" date="2015" name="Genome Biol. Evol.">
        <title>Phylogenomic analyses indicate that early fungi evolved digesting cell walls of algal ancestors of land plants.</title>
        <authorList>
            <person name="Chang Y."/>
            <person name="Wang S."/>
            <person name="Sekimoto S."/>
            <person name="Aerts A.L."/>
            <person name="Choi C."/>
            <person name="Clum A."/>
            <person name="LaButti K.M."/>
            <person name="Lindquist E.A."/>
            <person name="Yee Ngan C."/>
            <person name="Ohm R.A."/>
            <person name="Salamov A.A."/>
            <person name="Grigoriev I.V."/>
            <person name="Spatafora J.W."/>
            <person name="Berbee M.L."/>
        </authorList>
    </citation>
    <scope>NUCLEOTIDE SEQUENCE [LARGE SCALE GENOMIC DNA]</scope>
    <source>
        <strain evidence="1 2">JEL478</strain>
    </source>
</reference>
<evidence type="ECO:0000313" key="1">
    <source>
        <dbReference type="EMBL" id="KXS13848.1"/>
    </source>
</evidence>
<sequence length="156" mass="17843">MISFATISAFFAAVLFLSLFRKHEGPPQVYLLHWLLLLVFQPKVLWNKIREAYGSFDVLEDCLSLARRLCLSREIHWTPIDDSQRCPSWAKVYIIMGPEKSHFYHTSKQLVLWEGSNIVLGDFSPNGNADKKYVSDVAVKPIASPTFVNDVEKTIL</sequence>